<organism evidence="1 2">
    <name type="scientific">Rothia mucilaginosa</name>
    <dbReference type="NCBI Taxonomy" id="43675"/>
    <lineage>
        <taxon>Bacteria</taxon>
        <taxon>Bacillati</taxon>
        <taxon>Actinomycetota</taxon>
        <taxon>Actinomycetes</taxon>
        <taxon>Micrococcales</taxon>
        <taxon>Micrococcaceae</taxon>
        <taxon>Rothia</taxon>
    </lineage>
</organism>
<protein>
    <submittedName>
        <fullName evidence="1">Uncharacterized protein</fullName>
    </submittedName>
</protein>
<evidence type="ECO:0000313" key="1">
    <source>
        <dbReference type="EMBL" id="MBF1657521.1"/>
    </source>
</evidence>
<dbReference type="Proteomes" id="UP000770330">
    <property type="component" value="Unassembled WGS sequence"/>
</dbReference>
<comment type="caution">
    <text evidence="1">The sequence shown here is derived from an EMBL/GenBank/DDBJ whole genome shotgun (WGS) entry which is preliminary data.</text>
</comment>
<dbReference type="EMBL" id="JABZXO010000014">
    <property type="protein sequence ID" value="MBF1657521.1"/>
    <property type="molecule type" value="Genomic_DNA"/>
</dbReference>
<accession>A0A930L2J4</accession>
<sequence>MRELQVQNSEDETLSAAQDVLDQEELLNAAVDFVDRYESVFEHLSR</sequence>
<dbReference type="AlphaFoldDB" id="A0A930L2J4"/>
<reference evidence="1" key="1">
    <citation type="submission" date="2020-04" db="EMBL/GenBank/DDBJ databases">
        <title>Deep metagenomics examines the oral microbiome during advanced dental caries in children, revealing novel taxa and co-occurrences with host molecules.</title>
        <authorList>
            <person name="Baker J.L."/>
            <person name="Morton J.T."/>
            <person name="Dinis M."/>
            <person name="Alvarez R."/>
            <person name="Tran N.C."/>
            <person name="Knight R."/>
            <person name="Edlund A."/>
        </authorList>
    </citation>
    <scope>NUCLEOTIDE SEQUENCE</scope>
    <source>
        <strain evidence="1">JCVI_39_bin.18</strain>
    </source>
</reference>
<name>A0A930L2J4_9MICC</name>
<dbReference type="RefSeq" id="WP_303944909.1">
    <property type="nucleotide sequence ID" value="NZ_JABZXO010000014.1"/>
</dbReference>
<proteinExistence type="predicted"/>
<evidence type="ECO:0000313" key="2">
    <source>
        <dbReference type="Proteomes" id="UP000770330"/>
    </source>
</evidence>
<gene>
    <name evidence="1" type="ORF">HXO61_06275</name>
</gene>